<sequence>MARDGESTAMKKGVKVTTDKSKRGSSKDMITSIQWRVTKLEESMAEAKVALEPLESLDMEKLSSLDFEQLESLEGVKDDVQAALNEMDVKVSKRGDSLEATMLL</sequence>
<proteinExistence type="predicted"/>
<accession>A0A9W7IGX7</accession>
<evidence type="ECO:0000313" key="3">
    <source>
        <dbReference type="Proteomes" id="UP001165190"/>
    </source>
</evidence>
<reference evidence="2" key="1">
    <citation type="submission" date="2023-05" db="EMBL/GenBank/DDBJ databases">
        <title>Genome and transcriptome analyses reveal genes involved in the formation of fine ridges on petal epidermal cells in Hibiscus trionum.</title>
        <authorList>
            <person name="Koshimizu S."/>
            <person name="Masuda S."/>
            <person name="Ishii T."/>
            <person name="Shirasu K."/>
            <person name="Hoshino A."/>
            <person name="Arita M."/>
        </authorList>
    </citation>
    <scope>NUCLEOTIDE SEQUENCE</scope>
    <source>
        <strain evidence="2">Hamamatsu line</strain>
    </source>
</reference>
<feature type="region of interest" description="Disordered" evidence="1">
    <location>
        <begin position="1"/>
        <end position="25"/>
    </location>
</feature>
<dbReference type="AlphaFoldDB" id="A0A9W7IGX7"/>
<dbReference type="EMBL" id="BSYR01000026">
    <property type="protein sequence ID" value="GMI94901.1"/>
    <property type="molecule type" value="Genomic_DNA"/>
</dbReference>
<organism evidence="2 3">
    <name type="scientific">Hibiscus trionum</name>
    <name type="common">Flower of an hour</name>
    <dbReference type="NCBI Taxonomy" id="183268"/>
    <lineage>
        <taxon>Eukaryota</taxon>
        <taxon>Viridiplantae</taxon>
        <taxon>Streptophyta</taxon>
        <taxon>Embryophyta</taxon>
        <taxon>Tracheophyta</taxon>
        <taxon>Spermatophyta</taxon>
        <taxon>Magnoliopsida</taxon>
        <taxon>eudicotyledons</taxon>
        <taxon>Gunneridae</taxon>
        <taxon>Pentapetalae</taxon>
        <taxon>rosids</taxon>
        <taxon>malvids</taxon>
        <taxon>Malvales</taxon>
        <taxon>Malvaceae</taxon>
        <taxon>Malvoideae</taxon>
        <taxon>Hibiscus</taxon>
    </lineage>
</organism>
<dbReference type="Proteomes" id="UP001165190">
    <property type="component" value="Unassembled WGS sequence"/>
</dbReference>
<keyword evidence="3" id="KW-1185">Reference proteome</keyword>
<evidence type="ECO:0000313" key="2">
    <source>
        <dbReference type="EMBL" id="GMI94901.1"/>
    </source>
</evidence>
<evidence type="ECO:0000256" key="1">
    <source>
        <dbReference type="SAM" id="MobiDB-lite"/>
    </source>
</evidence>
<comment type="caution">
    <text evidence="2">The sequence shown here is derived from an EMBL/GenBank/DDBJ whole genome shotgun (WGS) entry which is preliminary data.</text>
</comment>
<gene>
    <name evidence="2" type="ORF">HRI_003159400</name>
</gene>
<name>A0A9W7IGX7_HIBTR</name>
<protein>
    <submittedName>
        <fullName evidence="2">Uncharacterized protein</fullName>
    </submittedName>
</protein>